<evidence type="ECO:0000256" key="2">
    <source>
        <dbReference type="ARBA" id="ARBA00023027"/>
    </source>
</evidence>
<dbReference type="Gene3D" id="3.40.50.720">
    <property type="entry name" value="NAD(P)-binding Rossmann-like Domain"/>
    <property type="match status" value="2"/>
</dbReference>
<dbReference type="RefSeq" id="WP_109748033.1">
    <property type="nucleotide sequence ID" value="NZ_JANKBI010000015.1"/>
</dbReference>
<organism evidence="4 5">
    <name type="scientific">Murimonas intestini</name>
    <dbReference type="NCBI Taxonomy" id="1337051"/>
    <lineage>
        <taxon>Bacteria</taxon>
        <taxon>Bacillati</taxon>
        <taxon>Bacillota</taxon>
        <taxon>Clostridia</taxon>
        <taxon>Lachnospirales</taxon>
        <taxon>Lachnospiraceae</taxon>
        <taxon>Murimonas</taxon>
    </lineage>
</organism>
<keyword evidence="2" id="KW-0520">NAD</keyword>
<dbReference type="GO" id="GO:0016491">
    <property type="term" value="F:oxidoreductase activity"/>
    <property type="evidence" value="ECO:0007669"/>
    <property type="project" value="UniProtKB-KW"/>
</dbReference>
<evidence type="ECO:0000259" key="3">
    <source>
        <dbReference type="Pfam" id="PF02826"/>
    </source>
</evidence>
<dbReference type="Proteomes" id="UP000245412">
    <property type="component" value="Unassembled WGS sequence"/>
</dbReference>
<evidence type="ECO:0000313" key="4">
    <source>
        <dbReference type="EMBL" id="PWJ72853.1"/>
    </source>
</evidence>
<dbReference type="CDD" id="cd05300">
    <property type="entry name" value="2-Hacid_dh_1"/>
    <property type="match status" value="1"/>
</dbReference>
<keyword evidence="1" id="KW-0560">Oxidoreductase</keyword>
<dbReference type="Pfam" id="PF02826">
    <property type="entry name" value="2-Hacid_dh_C"/>
    <property type="match status" value="1"/>
</dbReference>
<dbReference type="PANTHER" id="PTHR43333:SF1">
    <property type="entry name" value="D-ISOMER SPECIFIC 2-HYDROXYACID DEHYDROGENASE NAD-BINDING DOMAIN-CONTAINING PROTEIN"/>
    <property type="match status" value="1"/>
</dbReference>
<evidence type="ECO:0000313" key="5">
    <source>
        <dbReference type="Proteomes" id="UP000245412"/>
    </source>
</evidence>
<proteinExistence type="predicted"/>
<dbReference type="InterPro" id="IPR006140">
    <property type="entry name" value="D-isomer_DH_NAD-bd"/>
</dbReference>
<dbReference type="EMBL" id="QGGY01000015">
    <property type="protein sequence ID" value="PWJ72853.1"/>
    <property type="molecule type" value="Genomic_DNA"/>
</dbReference>
<feature type="domain" description="D-isomer specific 2-hydroxyacid dehydrogenase NAD-binding" evidence="3">
    <location>
        <begin position="102"/>
        <end position="278"/>
    </location>
</feature>
<dbReference type="AlphaFoldDB" id="A0AB73SZE9"/>
<evidence type="ECO:0000256" key="1">
    <source>
        <dbReference type="ARBA" id="ARBA00023002"/>
    </source>
</evidence>
<dbReference type="SUPFAM" id="SSF51735">
    <property type="entry name" value="NAD(P)-binding Rossmann-fold domains"/>
    <property type="match status" value="1"/>
</dbReference>
<reference evidence="4 5" key="1">
    <citation type="submission" date="2018-05" db="EMBL/GenBank/DDBJ databases">
        <authorList>
            <person name="Goeker M."/>
            <person name="Huntemann M."/>
            <person name="Clum A."/>
            <person name="Pillay M."/>
            <person name="Palaniappan K."/>
            <person name="Varghese N."/>
            <person name="Mikhailova N."/>
            <person name="Stamatis D."/>
            <person name="Reddy T."/>
            <person name="Daum C."/>
            <person name="Shapiro N."/>
            <person name="Ivanova N."/>
            <person name="Kyrpides N."/>
            <person name="Woyke T."/>
        </authorList>
    </citation>
    <scope>NUCLEOTIDE SEQUENCE [LARGE SCALE GENOMIC DNA]</scope>
    <source>
        <strain evidence="4 5">DSM 26524</strain>
    </source>
</reference>
<dbReference type="PANTHER" id="PTHR43333">
    <property type="entry name" value="2-HACID_DH_C DOMAIN-CONTAINING PROTEIN"/>
    <property type="match status" value="1"/>
</dbReference>
<comment type="caution">
    <text evidence="4">The sequence shown here is derived from an EMBL/GenBank/DDBJ whole genome shotgun (WGS) entry which is preliminary data.</text>
</comment>
<name>A0AB73SZE9_9FIRM</name>
<keyword evidence="5" id="KW-1185">Reference proteome</keyword>
<accession>A0AB73SZE9</accession>
<gene>
    <name evidence="4" type="ORF">C7383_1153</name>
</gene>
<sequence>MKNVLVILPLKDEHKQMLEEISPDLHFYYTEGERAPIDKIAEANIIIGSVSPKVMHHACKLEFMQLSSAGSEGYTKPGVLRPGAILANASGAYGPVISEHMLGMLLLLYGNLGIYIENMKRHLWEYEGDARTISGSRTLVVGMGDIGSEFARKMSALGSTVVGIRRHNAAAKPDYTEAVYTMDALDEELRRADIIACTLPGIPGTYHLFDEKRMHNIKRGAVLINVGRGSLISTEVLCKALEDGTLGGACLDVAEEEPLPSESPLWTAPNLIITPHISGISHMEAVCENVVQIAVKNLRAFCEGRPVMNEVDFETGYRKLENRV</sequence>
<dbReference type="GO" id="GO:0051287">
    <property type="term" value="F:NAD binding"/>
    <property type="evidence" value="ECO:0007669"/>
    <property type="project" value="InterPro"/>
</dbReference>
<dbReference type="SUPFAM" id="SSF52283">
    <property type="entry name" value="Formate/glycerate dehydrogenase catalytic domain-like"/>
    <property type="match status" value="1"/>
</dbReference>
<dbReference type="InterPro" id="IPR036291">
    <property type="entry name" value="NAD(P)-bd_dom_sf"/>
</dbReference>
<protein>
    <submittedName>
        <fullName evidence="4">Phosphoglycerate dehydrogenase-like enzyme</fullName>
    </submittedName>
</protein>